<evidence type="ECO:0008006" key="3">
    <source>
        <dbReference type="Google" id="ProtNLM"/>
    </source>
</evidence>
<dbReference type="InterPro" id="IPR025553">
    <property type="entry name" value="YppF"/>
</dbReference>
<dbReference type="Pfam" id="PF14178">
    <property type="entry name" value="YppF"/>
    <property type="match status" value="1"/>
</dbReference>
<proteinExistence type="predicted"/>
<keyword evidence="2" id="KW-1185">Reference proteome</keyword>
<dbReference type="PATRIC" id="fig|665952.3.peg.2902"/>
<dbReference type="AlphaFoldDB" id="G9QP22"/>
<dbReference type="HOGENOM" id="CLU_186577_1_0_9"/>
<comment type="caution">
    <text evidence="1">The sequence shown here is derived from an EMBL/GenBank/DDBJ whole genome shotgun (WGS) entry which is preliminary data.</text>
</comment>
<protein>
    <recommendedName>
        <fullName evidence="3">YppF-like protein</fullName>
    </recommendedName>
</protein>
<dbReference type="RefSeq" id="WP_003355095.1">
    <property type="nucleotide sequence ID" value="NZ_JH414764.1"/>
</dbReference>
<dbReference type="EMBL" id="ACWF01000149">
    <property type="protein sequence ID" value="EHL74278.1"/>
    <property type="molecule type" value="Genomic_DNA"/>
</dbReference>
<organism evidence="1 2">
    <name type="scientific">Bacillus smithii 7_3_47FAA</name>
    <dbReference type="NCBI Taxonomy" id="665952"/>
    <lineage>
        <taxon>Bacteria</taxon>
        <taxon>Bacillati</taxon>
        <taxon>Bacillota</taxon>
        <taxon>Bacilli</taxon>
        <taxon>Bacillales</taxon>
        <taxon>Bacillaceae</taxon>
        <taxon>Bacillus</taxon>
    </lineage>
</organism>
<name>G9QP22_9BACI</name>
<dbReference type="Proteomes" id="UP000011747">
    <property type="component" value="Unassembled WGS sequence"/>
</dbReference>
<evidence type="ECO:0000313" key="2">
    <source>
        <dbReference type="Proteomes" id="UP000011747"/>
    </source>
</evidence>
<reference evidence="1 2" key="1">
    <citation type="submission" date="2011-09" db="EMBL/GenBank/DDBJ databases">
        <title>The Genome Sequence of Bacillus smithii 7_3_47FAA.</title>
        <authorList>
            <consortium name="The Broad Institute Genome Sequencing Platform"/>
            <person name="Earl A."/>
            <person name="Ward D."/>
            <person name="Feldgarden M."/>
            <person name="Gevers D."/>
            <person name="Daigneault M."/>
            <person name="Strauss J."/>
            <person name="Allen-Vercoe E."/>
            <person name="Young S.K."/>
            <person name="Zeng Q."/>
            <person name="Gargeya S."/>
            <person name="Fitzgerald M."/>
            <person name="Haas B."/>
            <person name="Abouelleil A."/>
            <person name="Alvarado L."/>
            <person name="Arachchi H.M."/>
            <person name="Berlin A."/>
            <person name="Brown A."/>
            <person name="Chapman S.B."/>
            <person name="Chen Z."/>
            <person name="Dunbar C."/>
            <person name="Freedman E."/>
            <person name="Gearin G."/>
            <person name="Goldberg J."/>
            <person name="Griggs A."/>
            <person name="Gujja S."/>
            <person name="Heiman D."/>
            <person name="Howarth C."/>
            <person name="Larson L."/>
            <person name="Lui A."/>
            <person name="MacDonald P.J.P."/>
            <person name="Montmayeur A."/>
            <person name="Murphy C."/>
            <person name="Neiman D."/>
            <person name="Pearson M."/>
            <person name="Priest M."/>
            <person name="Roberts A."/>
            <person name="Saif S."/>
            <person name="Shea T."/>
            <person name="Shenoy N."/>
            <person name="Sisk P."/>
            <person name="Stolte C."/>
            <person name="Sykes S."/>
            <person name="Wortman J."/>
            <person name="Nusbaum C."/>
            <person name="Birren B."/>
        </authorList>
    </citation>
    <scope>NUCLEOTIDE SEQUENCE [LARGE SCALE GENOMIC DNA]</scope>
    <source>
        <strain evidence="1 2">7_3_47FAA</strain>
    </source>
</reference>
<sequence length="71" mass="8351">MTIHELKEKFLEKKSYPPRDFNQLLDFARNLYLLNELPLRDYRDVVRDLETAGAISPIVLEQSLWNTTSAL</sequence>
<gene>
    <name evidence="1" type="ORF">HMPREF1015_00039</name>
</gene>
<evidence type="ECO:0000313" key="1">
    <source>
        <dbReference type="EMBL" id="EHL74278.1"/>
    </source>
</evidence>
<accession>G9QP22</accession>